<evidence type="ECO:0000313" key="3">
    <source>
        <dbReference type="EMBL" id="KAJ4177898.1"/>
    </source>
</evidence>
<keyword evidence="2" id="KW-0472">Membrane</keyword>
<feature type="transmembrane region" description="Helical" evidence="2">
    <location>
        <begin position="68"/>
        <end position="89"/>
    </location>
</feature>
<evidence type="ECO:0000256" key="1">
    <source>
        <dbReference type="SAM" id="MobiDB-lite"/>
    </source>
</evidence>
<comment type="caution">
    <text evidence="3">The sequence shown here is derived from an EMBL/GenBank/DDBJ whole genome shotgun (WGS) entry which is preliminary data.</text>
</comment>
<name>A0A9W8UTS4_9HYPO</name>
<keyword evidence="2" id="KW-1133">Transmembrane helix</keyword>
<dbReference type="Proteomes" id="UP001152087">
    <property type="component" value="Unassembled WGS sequence"/>
</dbReference>
<evidence type="ECO:0000313" key="4">
    <source>
        <dbReference type="Proteomes" id="UP001152087"/>
    </source>
</evidence>
<keyword evidence="4" id="KW-1185">Reference proteome</keyword>
<dbReference type="AlphaFoldDB" id="A0A9W8UTS4"/>
<evidence type="ECO:0000256" key="2">
    <source>
        <dbReference type="SAM" id="Phobius"/>
    </source>
</evidence>
<sequence length="99" mass="10670">MAETLFDRDSVVAGVGSSISVSEHLREKSSDSAVPGTPDSVKDASSMQPITQLIPILLRPLGLARHPAIVWACVMWSVTYGWVIIQGAVADQIFRPPLK</sequence>
<proteinExistence type="predicted"/>
<keyword evidence="2" id="KW-0812">Transmembrane</keyword>
<organism evidence="3 4">
    <name type="scientific">Fusarium falciforme</name>
    <dbReference type="NCBI Taxonomy" id="195108"/>
    <lineage>
        <taxon>Eukaryota</taxon>
        <taxon>Fungi</taxon>
        <taxon>Dikarya</taxon>
        <taxon>Ascomycota</taxon>
        <taxon>Pezizomycotina</taxon>
        <taxon>Sordariomycetes</taxon>
        <taxon>Hypocreomycetidae</taxon>
        <taxon>Hypocreales</taxon>
        <taxon>Nectriaceae</taxon>
        <taxon>Fusarium</taxon>
        <taxon>Fusarium solani species complex</taxon>
    </lineage>
</organism>
<feature type="region of interest" description="Disordered" evidence="1">
    <location>
        <begin position="23"/>
        <end position="45"/>
    </location>
</feature>
<gene>
    <name evidence="3" type="ORF">NW755_013587</name>
</gene>
<dbReference type="EMBL" id="JAOQAV010000088">
    <property type="protein sequence ID" value="KAJ4177898.1"/>
    <property type="molecule type" value="Genomic_DNA"/>
</dbReference>
<protein>
    <submittedName>
        <fullName evidence="3">Uncharacterized protein</fullName>
    </submittedName>
</protein>
<accession>A0A9W8UTS4</accession>
<reference evidence="3" key="1">
    <citation type="submission" date="2022-09" db="EMBL/GenBank/DDBJ databases">
        <title>Fusarium specimens isolated from Avocado Roots.</title>
        <authorList>
            <person name="Stajich J."/>
            <person name="Roper C."/>
            <person name="Heimlech-Rivalta G."/>
        </authorList>
    </citation>
    <scope>NUCLEOTIDE SEQUENCE</scope>
    <source>
        <strain evidence="3">A02</strain>
    </source>
</reference>